<evidence type="ECO:0000259" key="8">
    <source>
        <dbReference type="Pfam" id="PF03727"/>
    </source>
</evidence>
<dbReference type="Pfam" id="PF03727">
    <property type="entry name" value="Hexokinase_2"/>
    <property type="match status" value="2"/>
</dbReference>
<keyword evidence="3 6" id="KW-0547">Nucleotide-binding</keyword>
<dbReference type="GO" id="GO:0005536">
    <property type="term" value="F:D-glucose binding"/>
    <property type="evidence" value="ECO:0007669"/>
    <property type="project" value="InterPro"/>
</dbReference>
<dbReference type="PROSITE" id="PS51748">
    <property type="entry name" value="HEXOKINASE_2"/>
    <property type="match status" value="1"/>
</dbReference>
<dbReference type="PRINTS" id="PR00475">
    <property type="entry name" value="HEXOKINASE"/>
</dbReference>
<proteinExistence type="inferred from homology"/>
<keyword evidence="5 6" id="KW-0067">ATP-binding</keyword>
<name>A0AAI8YIW4_9PEZI</name>
<evidence type="ECO:0000256" key="3">
    <source>
        <dbReference type="ARBA" id="ARBA00022741"/>
    </source>
</evidence>
<dbReference type="GO" id="GO:0004340">
    <property type="term" value="F:glucokinase activity"/>
    <property type="evidence" value="ECO:0007669"/>
    <property type="project" value="TreeGrafter"/>
</dbReference>
<evidence type="ECO:0000259" key="7">
    <source>
        <dbReference type="Pfam" id="PF00349"/>
    </source>
</evidence>
<feature type="domain" description="Hexokinase C-terminal" evidence="8">
    <location>
        <begin position="499"/>
        <end position="554"/>
    </location>
</feature>
<organism evidence="9 10">
    <name type="scientific">Anthostomella pinea</name>
    <dbReference type="NCBI Taxonomy" id="933095"/>
    <lineage>
        <taxon>Eukaryota</taxon>
        <taxon>Fungi</taxon>
        <taxon>Dikarya</taxon>
        <taxon>Ascomycota</taxon>
        <taxon>Pezizomycotina</taxon>
        <taxon>Sordariomycetes</taxon>
        <taxon>Xylariomycetidae</taxon>
        <taxon>Xylariales</taxon>
        <taxon>Xylariaceae</taxon>
        <taxon>Anthostomella</taxon>
    </lineage>
</organism>
<keyword evidence="10" id="KW-1185">Reference proteome</keyword>
<dbReference type="Proteomes" id="UP001295740">
    <property type="component" value="Unassembled WGS sequence"/>
</dbReference>
<reference evidence="9" key="1">
    <citation type="submission" date="2023-10" db="EMBL/GenBank/DDBJ databases">
        <authorList>
            <person name="Hackl T."/>
        </authorList>
    </citation>
    <scope>NUCLEOTIDE SEQUENCE</scope>
</reference>
<evidence type="ECO:0000256" key="6">
    <source>
        <dbReference type="RuleBase" id="RU362007"/>
    </source>
</evidence>
<gene>
    <name evidence="9" type="ORF">KHLLAP_LOCUS9394</name>
</gene>
<comment type="similarity">
    <text evidence="1 6">Belongs to the hexokinase family.</text>
</comment>
<evidence type="ECO:0000256" key="4">
    <source>
        <dbReference type="ARBA" id="ARBA00022777"/>
    </source>
</evidence>
<dbReference type="EMBL" id="CAUWAG010000012">
    <property type="protein sequence ID" value="CAJ2508926.1"/>
    <property type="molecule type" value="Genomic_DNA"/>
</dbReference>
<keyword evidence="4 6" id="KW-0418">Kinase</keyword>
<dbReference type="GO" id="GO:0006096">
    <property type="term" value="P:glycolytic process"/>
    <property type="evidence" value="ECO:0007669"/>
    <property type="project" value="UniProtKB-KW"/>
</dbReference>
<evidence type="ECO:0000256" key="2">
    <source>
        <dbReference type="ARBA" id="ARBA00022679"/>
    </source>
</evidence>
<dbReference type="GO" id="GO:0001678">
    <property type="term" value="P:intracellular glucose homeostasis"/>
    <property type="evidence" value="ECO:0007669"/>
    <property type="project" value="InterPro"/>
</dbReference>
<protein>
    <recommendedName>
        <fullName evidence="6">Phosphotransferase</fullName>
        <ecNumber evidence="6">2.7.1.-</ecNumber>
    </recommendedName>
</protein>
<evidence type="ECO:0000313" key="9">
    <source>
        <dbReference type="EMBL" id="CAJ2508926.1"/>
    </source>
</evidence>
<dbReference type="Gene3D" id="3.40.367.20">
    <property type="match status" value="2"/>
</dbReference>
<sequence length="556" mass="60826">MSFLLAAASTEAQAKSVAFDIDHDDVQKLTGHFVKHMRAALTRVGPSQIPSYVRQVPDGTEKGTFLAVDLGGTNCRVCSIELHGDFTYTLVQSKHLVPPELRVNAFYKPLFGFIAERIQDFLADHPESDLDTVPKENECIPSEAGELTQENHRKLGFTFSFTCHQESLAKGTLLHWDKGWDIPEALGKDPCAMLQEAIDDLTLPIHVTALANDSVGTLMARAYTSPEKSSTLMSAIFGTGTNAAYIEKLQNVTKLHHQADFRDHTPDHLMVVNTEWGCFDDDMEVLPTTEYDDILDSASQDPGMQMLEKRISGLYLGELLRLVVVQLLEAGFLDMTTSSTSPLLLREGIDSSILSILARDGSESLEESRRHIADALKAQGVTYEDANAIREVAGAISRRAARLAGSAMAAVIIQSGRMQAAKALLDDESKPVEITLHGRKSKQSEPARAFAFSRFRSRVNVLLRRLLKIFGFPNAASSFFPDTSSVPRSKEETPTTIEGDTIDIGVDGSLIEFHPSFEQDIREALADVFGSGERRVRIGLAKNGSSVGAALMAASM</sequence>
<dbReference type="GO" id="GO:0008865">
    <property type="term" value="F:fructokinase activity"/>
    <property type="evidence" value="ECO:0007669"/>
    <property type="project" value="TreeGrafter"/>
</dbReference>
<feature type="domain" description="Hexokinase C-terminal" evidence="8">
    <location>
        <begin position="233"/>
        <end position="438"/>
    </location>
</feature>
<dbReference type="InterPro" id="IPR001312">
    <property type="entry name" value="Hexokinase"/>
</dbReference>
<dbReference type="GO" id="GO:0005829">
    <property type="term" value="C:cytosol"/>
    <property type="evidence" value="ECO:0007669"/>
    <property type="project" value="TreeGrafter"/>
</dbReference>
<dbReference type="GO" id="GO:0005739">
    <property type="term" value="C:mitochondrion"/>
    <property type="evidence" value="ECO:0007669"/>
    <property type="project" value="TreeGrafter"/>
</dbReference>
<dbReference type="EC" id="2.7.1.-" evidence="6"/>
<dbReference type="GO" id="GO:0006006">
    <property type="term" value="P:glucose metabolic process"/>
    <property type="evidence" value="ECO:0007669"/>
    <property type="project" value="TreeGrafter"/>
</dbReference>
<comment type="caution">
    <text evidence="9">The sequence shown here is derived from an EMBL/GenBank/DDBJ whole genome shotgun (WGS) entry which is preliminary data.</text>
</comment>
<dbReference type="InterPro" id="IPR022673">
    <property type="entry name" value="Hexokinase_C"/>
</dbReference>
<evidence type="ECO:0000256" key="5">
    <source>
        <dbReference type="ARBA" id="ARBA00022840"/>
    </source>
</evidence>
<evidence type="ECO:0000256" key="1">
    <source>
        <dbReference type="ARBA" id="ARBA00009225"/>
    </source>
</evidence>
<keyword evidence="2 6" id="KW-0808">Transferase</keyword>
<evidence type="ECO:0000313" key="10">
    <source>
        <dbReference type="Proteomes" id="UP001295740"/>
    </source>
</evidence>
<dbReference type="Pfam" id="PF00349">
    <property type="entry name" value="Hexokinase_1"/>
    <property type="match status" value="1"/>
</dbReference>
<dbReference type="Gene3D" id="3.30.420.40">
    <property type="match status" value="1"/>
</dbReference>
<dbReference type="InterPro" id="IPR043129">
    <property type="entry name" value="ATPase_NBD"/>
</dbReference>
<dbReference type="SUPFAM" id="SSF53067">
    <property type="entry name" value="Actin-like ATPase domain"/>
    <property type="match status" value="2"/>
</dbReference>
<accession>A0AAI8YIW4</accession>
<dbReference type="AlphaFoldDB" id="A0AAI8YIW4"/>
<dbReference type="PANTHER" id="PTHR19443">
    <property type="entry name" value="HEXOKINASE"/>
    <property type="match status" value="1"/>
</dbReference>
<keyword evidence="6" id="KW-0324">Glycolysis</keyword>
<dbReference type="InterPro" id="IPR022672">
    <property type="entry name" value="Hexokinase_N"/>
</dbReference>
<dbReference type="PANTHER" id="PTHR19443:SF30">
    <property type="entry name" value="GLUCOKINASE-1-RELATED"/>
    <property type="match status" value="1"/>
</dbReference>
<dbReference type="GO" id="GO:0005524">
    <property type="term" value="F:ATP binding"/>
    <property type="evidence" value="ECO:0007669"/>
    <property type="project" value="UniProtKB-UniRule"/>
</dbReference>
<feature type="domain" description="Hexokinase N-terminal" evidence="7">
    <location>
        <begin position="18"/>
        <end position="223"/>
    </location>
</feature>